<dbReference type="SUPFAM" id="SSF56235">
    <property type="entry name" value="N-terminal nucleophile aminohydrolases (Ntn hydrolases)"/>
    <property type="match status" value="1"/>
</dbReference>
<keyword evidence="3" id="KW-1185">Reference proteome</keyword>
<sequence length="583" mass="61867">MVSTWLAGGAFTAPAGAKRTAGVWHSPGLRVRAMTAGAVGVVVAGVCRADDTEVTRTAVAVASGRPEAITGMSGAYWMAVHDSERGRTVVAGDFAEIRGVFTARTDRGPVWATNAAMLAAQLGRGPDLELLTARITVGSAEHWPDRSMWSGIERVPGGHALVLDEAGTRTVDIRPRPDGRSLEAGAEEVGAALWAATQGYAHAAGPRVSADLSGGLDSSTVVIAASAVRPVMAVTYGGPLADSTDTRLARHVAAYVGAEHRVSSGGKGTAHFSRWPRSHPHSPVLPVSSYPLDADYLPPARGFSTVHLTGHGGDVVLESSTAAWTALAQDGQTRRARAAVTALARRVNTAPGPLWRVVREEARGRPPALYRASEAVAQGRLLGQGLGVWTWCPIGPATRWLTPTGREAVAGMLKHSGRAVGHVDAGEWDDWSALRYNGSAMRDSEPLFEEHGVHQVSPFLDNEVVRACLRIGAGERRRPDRYKPLLALSRPDLPGWLTGRQSKGHFTPLLYEGLGARCRELHRVIDASELVNRELIDPAAVHTALDEAVAGVGRPPLPALESFLITSWWLGRTMAPARGEGTE</sequence>
<dbReference type="Gene3D" id="3.40.50.620">
    <property type="entry name" value="HUPs"/>
    <property type="match status" value="1"/>
</dbReference>
<dbReference type="GO" id="GO:0004066">
    <property type="term" value="F:asparagine synthase (glutamine-hydrolyzing) activity"/>
    <property type="evidence" value="ECO:0007669"/>
    <property type="project" value="InterPro"/>
</dbReference>
<evidence type="ECO:0000313" key="2">
    <source>
        <dbReference type="EMBL" id="TGN73910.1"/>
    </source>
</evidence>
<dbReference type="SUPFAM" id="SSF52402">
    <property type="entry name" value="Adenine nucleotide alpha hydrolases-like"/>
    <property type="match status" value="1"/>
</dbReference>
<protein>
    <submittedName>
        <fullName evidence="2">Asparagine synthetase B family protein</fullName>
    </submittedName>
</protein>
<dbReference type="RefSeq" id="WP_135787827.1">
    <property type="nucleotide sequence ID" value="NZ_SRRT01000007.1"/>
</dbReference>
<dbReference type="InterPro" id="IPR029055">
    <property type="entry name" value="Ntn_hydrolases_N"/>
</dbReference>
<dbReference type="GO" id="GO:0006529">
    <property type="term" value="P:asparagine biosynthetic process"/>
    <property type="evidence" value="ECO:0007669"/>
    <property type="project" value="InterPro"/>
</dbReference>
<accession>A0A4Z1CXJ5</accession>
<dbReference type="Proteomes" id="UP000298159">
    <property type="component" value="Unassembled WGS sequence"/>
</dbReference>
<evidence type="ECO:0000259" key="1">
    <source>
        <dbReference type="Pfam" id="PF00733"/>
    </source>
</evidence>
<dbReference type="EMBL" id="SRRT01000007">
    <property type="protein sequence ID" value="TGN73910.1"/>
    <property type="molecule type" value="Genomic_DNA"/>
</dbReference>
<comment type="caution">
    <text evidence="2">The sequence shown here is derived from an EMBL/GenBank/DDBJ whole genome shotgun (WGS) entry which is preliminary data.</text>
</comment>
<dbReference type="AlphaFoldDB" id="A0A4Z1CXJ5"/>
<gene>
    <name evidence="2" type="ORF">E5083_24290</name>
</gene>
<feature type="domain" description="Asparagine synthetase" evidence="1">
    <location>
        <begin position="206"/>
        <end position="550"/>
    </location>
</feature>
<name>A0A4Z1CXJ5_9ACTN</name>
<dbReference type="InterPro" id="IPR014729">
    <property type="entry name" value="Rossmann-like_a/b/a_fold"/>
</dbReference>
<dbReference type="Pfam" id="PF00733">
    <property type="entry name" value="Asn_synthase"/>
    <property type="match status" value="1"/>
</dbReference>
<dbReference type="GeneID" id="95450700"/>
<organism evidence="2 3">
    <name type="scientific">Streptomyces bauhiniae</name>
    <dbReference type="NCBI Taxonomy" id="2340725"/>
    <lineage>
        <taxon>Bacteria</taxon>
        <taxon>Bacillati</taxon>
        <taxon>Actinomycetota</taxon>
        <taxon>Actinomycetes</taxon>
        <taxon>Kitasatosporales</taxon>
        <taxon>Streptomycetaceae</taxon>
        <taxon>Streptomyces</taxon>
    </lineage>
</organism>
<proteinExistence type="predicted"/>
<reference evidence="2 3" key="1">
    <citation type="submission" date="2019-04" db="EMBL/GenBank/DDBJ databases">
        <title>Streptomyces sp. nov. Bv016 isolated from bark of Buahinia variegata.</title>
        <authorList>
            <person name="Kanchanasin P."/>
            <person name="Tanasupawat S."/>
            <person name="Yuki M."/>
            <person name="Kudo T."/>
        </authorList>
    </citation>
    <scope>NUCLEOTIDE SEQUENCE [LARGE SCALE GENOMIC DNA]</scope>
    <source>
        <strain evidence="2 3">Bv016</strain>
    </source>
</reference>
<dbReference type="InterPro" id="IPR001962">
    <property type="entry name" value="Asn_synthase"/>
</dbReference>
<evidence type="ECO:0000313" key="3">
    <source>
        <dbReference type="Proteomes" id="UP000298159"/>
    </source>
</evidence>